<dbReference type="Proteomes" id="UP000182160">
    <property type="component" value="Unassembled WGS sequence"/>
</dbReference>
<dbReference type="GO" id="GO:0050660">
    <property type="term" value="F:flavin adenine dinucleotide binding"/>
    <property type="evidence" value="ECO:0007669"/>
    <property type="project" value="InterPro"/>
</dbReference>
<keyword evidence="2" id="KW-0285">Flavoprotein</keyword>
<evidence type="ECO:0000256" key="2">
    <source>
        <dbReference type="ARBA" id="ARBA00022630"/>
    </source>
</evidence>
<evidence type="ECO:0000256" key="3">
    <source>
        <dbReference type="ARBA" id="ARBA00022827"/>
    </source>
</evidence>
<organism evidence="6 7">
    <name type="scientific">Roseovarius tolerans</name>
    <dbReference type="NCBI Taxonomy" id="74031"/>
    <lineage>
        <taxon>Bacteria</taxon>
        <taxon>Pseudomonadati</taxon>
        <taxon>Pseudomonadota</taxon>
        <taxon>Alphaproteobacteria</taxon>
        <taxon>Rhodobacterales</taxon>
        <taxon>Roseobacteraceae</taxon>
        <taxon>Roseovarius</taxon>
    </lineage>
</organism>
<keyword evidence="4" id="KW-0560">Oxidoreductase</keyword>
<protein>
    <submittedName>
        <fullName evidence="6">Sarcosine oxidase</fullName>
    </submittedName>
</protein>
<feature type="domain" description="FAD dependent oxidoreductase" evidence="5">
    <location>
        <begin position="3"/>
        <end position="360"/>
    </location>
</feature>
<dbReference type="PANTHER" id="PTHR10961">
    <property type="entry name" value="PEROXISOMAL SARCOSINE OXIDASE"/>
    <property type="match status" value="1"/>
</dbReference>
<reference evidence="6 7" key="1">
    <citation type="submission" date="2016-10" db="EMBL/GenBank/DDBJ databases">
        <authorList>
            <person name="de Groot N.N."/>
        </authorList>
    </citation>
    <scope>NUCLEOTIDE SEQUENCE [LARGE SCALE GENOMIC DNA]</scope>
    <source>
        <strain evidence="6 7">DSM 11457</strain>
    </source>
</reference>
<evidence type="ECO:0000259" key="5">
    <source>
        <dbReference type="Pfam" id="PF01266"/>
    </source>
</evidence>
<dbReference type="PANTHER" id="PTHR10961:SF10">
    <property type="entry name" value="FAD DEPENDENT OXIDOREDUCTASE DOMAIN-CONTAINING PROTEIN"/>
    <property type="match status" value="1"/>
</dbReference>
<dbReference type="Gene3D" id="3.30.9.10">
    <property type="entry name" value="D-Amino Acid Oxidase, subunit A, domain 2"/>
    <property type="match status" value="1"/>
</dbReference>
<dbReference type="Gene3D" id="3.50.50.60">
    <property type="entry name" value="FAD/NAD(P)-binding domain"/>
    <property type="match status" value="1"/>
</dbReference>
<dbReference type="EMBL" id="FOBO01000005">
    <property type="protein sequence ID" value="SEM51151.1"/>
    <property type="molecule type" value="Genomic_DNA"/>
</dbReference>
<comment type="cofactor">
    <cofactor evidence="1">
        <name>FAD</name>
        <dbReference type="ChEBI" id="CHEBI:57692"/>
    </cofactor>
</comment>
<name>A0A1H7YZ17_9RHOB</name>
<dbReference type="Pfam" id="PF01266">
    <property type="entry name" value="DAO"/>
    <property type="match status" value="1"/>
</dbReference>
<evidence type="ECO:0000313" key="7">
    <source>
        <dbReference type="Proteomes" id="UP000182160"/>
    </source>
</evidence>
<dbReference type="InterPro" id="IPR036188">
    <property type="entry name" value="FAD/NAD-bd_sf"/>
</dbReference>
<dbReference type="InterPro" id="IPR045170">
    <property type="entry name" value="MTOX"/>
</dbReference>
<evidence type="ECO:0000313" key="6">
    <source>
        <dbReference type="EMBL" id="SEM51151.1"/>
    </source>
</evidence>
<evidence type="ECO:0000256" key="1">
    <source>
        <dbReference type="ARBA" id="ARBA00001974"/>
    </source>
</evidence>
<gene>
    <name evidence="6" type="ORF">SAMN04488077_105141</name>
</gene>
<keyword evidence="3" id="KW-0274">FAD</keyword>
<sequence>MSVAVIGRGLIGSAAARHLARAGQDVVLIGPDEPEEKARHPGVFASHYDEGRITRGLDPAPFWSRVSRASIARYAEIEAASGIRFYTERGVVMAGPEGSAPMDRIGEVAARDGVPHDRLDDAGLAARFGYFRFDAGTCAFHQTQQAGFISPRRLVAAQGAAAERAGARILRATVESVEEDGQGVRIRSTAGDIRVDRVLIAAGGYTNTLLAEPLPLTVMARTVALFEVDEGEAARFASMPPLIYLHAHGDGPYLLPPIRYPDGRHYLKMGGDPVDRVLGSGAEISDWFRSNGDPEVAAGLEAQLRDRMPDLTIRCMTHMACVTTFTPEDEARIEMVSARIGVATAGCGRGAKCSDELGRLGAVLIADDVPEGAPAMA</sequence>
<dbReference type="RefSeq" id="WP_083398110.1">
    <property type="nucleotide sequence ID" value="NZ_FOBO01000005.1"/>
</dbReference>
<evidence type="ECO:0000256" key="4">
    <source>
        <dbReference type="ARBA" id="ARBA00023002"/>
    </source>
</evidence>
<dbReference type="GO" id="GO:0008115">
    <property type="term" value="F:sarcosine oxidase activity"/>
    <property type="evidence" value="ECO:0007669"/>
    <property type="project" value="TreeGrafter"/>
</dbReference>
<dbReference type="InterPro" id="IPR006076">
    <property type="entry name" value="FAD-dep_OxRdtase"/>
</dbReference>
<proteinExistence type="predicted"/>
<accession>A0A1H7YZ17</accession>
<dbReference type="AlphaFoldDB" id="A0A1H7YZ17"/>
<dbReference type="SUPFAM" id="SSF51905">
    <property type="entry name" value="FAD/NAD(P)-binding domain"/>
    <property type="match status" value="1"/>
</dbReference>